<name>A0A398CF24_9BURK</name>
<dbReference type="AlphaFoldDB" id="A0A398CF24"/>
<keyword evidence="7" id="KW-1185">Reference proteome</keyword>
<gene>
    <name evidence="6" type="ORF">D3F03_04320</name>
</gene>
<dbReference type="InterPro" id="IPR036465">
    <property type="entry name" value="vWFA_dom_sf"/>
</dbReference>
<comment type="caution">
    <text evidence="6">The sequence shown here is derived from an EMBL/GenBank/DDBJ whole genome shotgun (WGS) entry which is preliminary data.</text>
</comment>
<dbReference type="InterPro" id="IPR008707">
    <property type="entry name" value="B-propeller_PilY1"/>
</dbReference>
<keyword evidence="4" id="KW-0732">Signal</keyword>
<feature type="chain" id="PRO_5017481001" evidence="4">
    <location>
        <begin position="28"/>
        <end position="1124"/>
    </location>
</feature>
<evidence type="ECO:0000313" key="6">
    <source>
        <dbReference type="EMBL" id="RID99638.1"/>
    </source>
</evidence>
<dbReference type="OrthoDB" id="7156875at2"/>
<dbReference type="RefSeq" id="WP_119108084.1">
    <property type="nucleotide sequence ID" value="NZ_QXJC01000001.1"/>
</dbReference>
<evidence type="ECO:0000256" key="2">
    <source>
        <dbReference type="ARBA" id="ARBA00022837"/>
    </source>
</evidence>
<dbReference type="Proteomes" id="UP000266302">
    <property type="component" value="Unassembled WGS sequence"/>
</dbReference>
<keyword evidence="1" id="KW-0479">Metal-binding</keyword>
<dbReference type="Gene3D" id="3.40.50.410">
    <property type="entry name" value="von Willebrand factor, type A domain"/>
    <property type="match status" value="1"/>
</dbReference>
<evidence type="ECO:0000256" key="3">
    <source>
        <dbReference type="SAM" id="MobiDB-lite"/>
    </source>
</evidence>
<evidence type="ECO:0000256" key="4">
    <source>
        <dbReference type="SAM" id="SignalP"/>
    </source>
</evidence>
<accession>A0A398CF24</accession>
<dbReference type="Pfam" id="PF05567">
    <property type="entry name" value="T4P_PilY1"/>
    <property type="match status" value="1"/>
</dbReference>
<sequence>MKELFDFKKTLLSALVASICAPQMAYADPLDFSKLPPGLVSIPPAPDVVLTVDDSGSMDESVGGGDTHSKIYRLREALSTVFNDKILLPDGKIRLAWEAMWNNGNSPGAGSLTPGAINSMKVLDATHRINFLSFASSLKANNGTPSHKMMKQTYDYMKTGKSINSPWAYTPGVKETPYLGCRRAYHIFLTDGGWNGYTASVLPGNVDNQNITLPDGAVYDTSSSQTNVYRGKSNNLSNLLADWAMKMWSEDLQPSISNDIKESTTDGVPSTETVGSVSLQRYWNPKHDPASWQHLVQYTIGFGADAYTWPSEPKWSSVDDDNYGAGGDYSKLVNGTSNWAPTTFGNLNSNNPAELWHIAINSRGKFYPTGPGRKYDLTTAFQKIVEDINLQNTADVASMAGSSSTNIRTDLNVYTAGYDPKRWSGYVKSNTIDTTGSVAPNTDWGTTGGGAPNTTATLLDARSSPRVILTTNDEVPNKGVSFEWDTGTTKLSAAQKTLLDADGLGQDRVNFLRGDRTKEGGTTGLPFRVRDSRQGDIVNSKIWYVGAPPSNYSFAGYKSFSSAQRNRLPMIYVGGNDGMLHGFSAKNGQEQLAYVPKAVIPDLPKLSDPSYTHHYFVDGSPFTGDLDVAASGNPPDWRTFLVGSLGAGGKGYFVLDVTQPGSKDGSVASTFTTTNASNLVVQDRTLNPSQTLVSPSDDEDIGHIFAAPVVDDTNPFKASQIAKLNDGRWAVVMGNGYNSKNERPVLLIQYLDDVNKVNGVRELKRIVATGTQTLSSPVNTTTDTNVLANGLSAPRLVDIDSDGRVDVAYAGDLKGNLWKFDLTSTSASNWGVAVWGTASTTPCTTAVCTPLFTASYLGKRQPITAPPTVKANDRGAGGMMVAFGTGVNLTDNDRSSADVQTVYSVLDNTKYRLDSGHVVVNTNTSPKTAANPDGGGAIPSAVTASALVQQDMTGGPIAGAGKSAARTFWQMTQHDVNYADTTKPLNKGWYFNFQVTGERVLAPMSFFDASNNLMVFSTTPAYGGNGTSDESCEPAGTPEKDYLTLMNIMDGKKPSVQVMDTNGDGLYNSDASKDQGASRMTLPPGAINIVTGKDKITITGGDGKPDELARMPEQPMRPSWRQLQ</sequence>
<keyword evidence="2" id="KW-0106">Calcium</keyword>
<evidence type="ECO:0000259" key="5">
    <source>
        <dbReference type="Pfam" id="PF05567"/>
    </source>
</evidence>
<evidence type="ECO:0000313" key="7">
    <source>
        <dbReference type="Proteomes" id="UP000266302"/>
    </source>
</evidence>
<evidence type="ECO:0000256" key="1">
    <source>
        <dbReference type="ARBA" id="ARBA00022723"/>
    </source>
</evidence>
<feature type="region of interest" description="Disordered" evidence="3">
    <location>
        <begin position="1097"/>
        <end position="1124"/>
    </location>
</feature>
<protein>
    <submittedName>
        <fullName evidence="6">Pilus assembly protein PilY</fullName>
    </submittedName>
</protein>
<dbReference type="EMBL" id="QXJC01000001">
    <property type="protein sequence ID" value="RID99638.1"/>
    <property type="molecule type" value="Genomic_DNA"/>
</dbReference>
<feature type="signal peptide" evidence="4">
    <location>
        <begin position="1"/>
        <end position="27"/>
    </location>
</feature>
<reference evidence="6 7" key="1">
    <citation type="submission" date="2018-09" db="EMBL/GenBank/DDBJ databases">
        <title>Draft genome of Simplicispira sp. NY-02.</title>
        <authorList>
            <person name="Im W.T."/>
        </authorList>
    </citation>
    <scope>NUCLEOTIDE SEQUENCE [LARGE SCALE GENOMIC DNA]</scope>
    <source>
        <strain evidence="6 7">NY-02</strain>
    </source>
</reference>
<proteinExistence type="predicted"/>
<organism evidence="6 7">
    <name type="scientific">Simplicispira hankyongi</name>
    <dbReference type="NCBI Taxonomy" id="2315688"/>
    <lineage>
        <taxon>Bacteria</taxon>
        <taxon>Pseudomonadati</taxon>
        <taxon>Pseudomonadota</taxon>
        <taxon>Betaproteobacteria</taxon>
        <taxon>Burkholderiales</taxon>
        <taxon>Comamonadaceae</taxon>
        <taxon>Simplicispira</taxon>
    </lineage>
</organism>
<feature type="domain" description="PilY1 beta-propeller" evidence="5">
    <location>
        <begin position="535"/>
        <end position="911"/>
    </location>
</feature>
<dbReference type="GO" id="GO:0046872">
    <property type="term" value="F:metal ion binding"/>
    <property type="evidence" value="ECO:0007669"/>
    <property type="project" value="UniProtKB-KW"/>
</dbReference>